<dbReference type="EMBL" id="JAHRIP010010633">
    <property type="protein sequence ID" value="MEQ2283952.1"/>
    <property type="molecule type" value="Genomic_DNA"/>
</dbReference>
<keyword evidence="2" id="KW-1185">Reference proteome</keyword>
<evidence type="ECO:0000313" key="2">
    <source>
        <dbReference type="Proteomes" id="UP001469553"/>
    </source>
</evidence>
<comment type="caution">
    <text evidence="1">The sequence shown here is derived from an EMBL/GenBank/DDBJ whole genome shotgun (WGS) entry which is preliminary data.</text>
</comment>
<dbReference type="Proteomes" id="UP001469553">
    <property type="component" value="Unassembled WGS sequence"/>
</dbReference>
<reference evidence="1 2" key="1">
    <citation type="submission" date="2021-06" db="EMBL/GenBank/DDBJ databases">
        <authorList>
            <person name="Palmer J.M."/>
        </authorList>
    </citation>
    <scope>NUCLEOTIDE SEQUENCE [LARGE SCALE GENOMIC DNA]</scope>
    <source>
        <strain evidence="1 2">AS_MEX2019</strain>
        <tissue evidence="1">Muscle</tissue>
    </source>
</reference>
<gene>
    <name evidence="1" type="ORF">AMECASPLE_016746</name>
</gene>
<sequence length="100" mass="11180">MCIFPTVTLRCFCIFLSNDKATDSAEDRDRPDHAMFPRCSVEKHLQNNNTLGSEGKAAYRRCGMEPDSELCTLPCQAVKARLHNTTVTCLGPFSYKGVFT</sequence>
<evidence type="ECO:0000313" key="1">
    <source>
        <dbReference type="EMBL" id="MEQ2283952.1"/>
    </source>
</evidence>
<protein>
    <submittedName>
        <fullName evidence="1">Uncharacterized protein</fullName>
    </submittedName>
</protein>
<accession>A0ABV0XRB8</accession>
<name>A0ABV0XRB8_9TELE</name>
<organism evidence="1 2">
    <name type="scientific">Ameca splendens</name>
    <dbReference type="NCBI Taxonomy" id="208324"/>
    <lineage>
        <taxon>Eukaryota</taxon>
        <taxon>Metazoa</taxon>
        <taxon>Chordata</taxon>
        <taxon>Craniata</taxon>
        <taxon>Vertebrata</taxon>
        <taxon>Euteleostomi</taxon>
        <taxon>Actinopterygii</taxon>
        <taxon>Neopterygii</taxon>
        <taxon>Teleostei</taxon>
        <taxon>Neoteleostei</taxon>
        <taxon>Acanthomorphata</taxon>
        <taxon>Ovalentaria</taxon>
        <taxon>Atherinomorphae</taxon>
        <taxon>Cyprinodontiformes</taxon>
        <taxon>Goodeidae</taxon>
        <taxon>Ameca</taxon>
    </lineage>
</organism>
<proteinExistence type="predicted"/>